<dbReference type="AlphaFoldDB" id="A0A923HHG0"/>
<dbReference type="Pfam" id="PF09905">
    <property type="entry name" value="VF530"/>
    <property type="match status" value="1"/>
</dbReference>
<gene>
    <name evidence="1" type="ORF">H8K32_01755</name>
</gene>
<dbReference type="InterPro" id="IPR036361">
    <property type="entry name" value="SAP_dom_sf"/>
</dbReference>
<protein>
    <submittedName>
        <fullName evidence="1">DUF2132 domain-containing protein</fullName>
    </submittedName>
</protein>
<evidence type="ECO:0000313" key="2">
    <source>
        <dbReference type="Proteomes" id="UP000634011"/>
    </source>
</evidence>
<evidence type="ECO:0000313" key="1">
    <source>
        <dbReference type="EMBL" id="MBC3860809.1"/>
    </source>
</evidence>
<dbReference type="Gene3D" id="1.10.720.30">
    <property type="entry name" value="SAP domain"/>
    <property type="match status" value="1"/>
</dbReference>
<dbReference type="Proteomes" id="UP000634011">
    <property type="component" value="Unassembled WGS sequence"/>
</dbReference>
<keyword evidence="2" id="KW-1185">Reference proteome</keyword>
<dbReference type="EMBL" id="JACOFV010000001">
    <property type="protein sequence ID" value="MBC3860809.1"/>
    <property type="molecule type" value="Genomic_DNA"/>
</dbReference>
<dbReference type="InterPro" id="IPR018668">
    <property type="entry name" value="DNA-binding_VF530-like"/>
</dbReference>
<dbReference type="RefSeq" id="WP_186910734.1">
    <property type="nucleotide sequence ID" value="NZ_JACOFV010000001.1"/>
</dbReference>
<organism evidence="1 2">
    <name type="scientific">Undibacterium jejuense</name>
    <dbReference type="NCBI Taxonomy" id="1344949"/>
    <lineage>
        <taxon>Bacteria</taxon>
        <taxon>Pseudomonadati</taxon>
        <taxon>Pseudomonadota</taxon>
        <taxon>Betaproteobacteria</taxon>
        <taxon>Burkholderiales</taxon>
        <taxon>Oxalobacteraceae</taxon>
        <taxon>Undibacterium</taxon>
    </lineage>
</organism>
<accession>A0A923HHG0</accession>
<dbReference type="GO" id="GO:0003677">
    <property type="term" value="F:DNA binding"/>
    <property type="evidence" value="ECO:0007669"/>
    <property type="project" value="InterPro"/>
</dbReference>
<name>A0A923HHG0_9BURK</name>
<sequence>MQKKSLDGITLENILVQLVDQYGWDGLAEKIQIRCFISDPSVKSSLKFLRKTAWAREKVEKLYLESE</sequence>
<proteinExistence type="predicted"/>
<comment type="caution">
    <text evidence="1">The sequence shown here is derived from an EMBL/GenBank/DDBJ whole genome shotgun (WGS) entry which is preliminary data.</text>
</comment>
<reference evidence="1" key="1">
    <citation type="submission" date="2020-08" db="EMBL/GenBank/DDBJ databases">
        <title>Novel species isolated from subtropical streams in China.</title>
        <authorList>
            <person name="Lu H."/>
        </authorList>
    </citation>
    <scope>NUCLEOTIDE SEQUENCE</scope>
    <source>
        <strain evidence="1">KACC 12607</strain>
    </source>
</reference>